<feature type="region of interest" description="Disordered" evidence="1">
    <location>
        <begin position="1"/>
        <end position="30"/>
    </location>
</feature>
<proteinExistence type="predicted"/>
<sequence length="30" mass="3346">MRDRPVNITPVPFSSPNVSDSDGEKWTIAE</sequence>
<dbReference type="AlphaFoldDB" id="A0A5C6AF67"/>
<evidence type="ECO:0000313" key="3">
    <source>
        <dbReference type="Proteomes" id="UP000320176"/>
    </source>
</evidence>
<comment type="caution">
    <text evidence="2">The sequence shown here is derived from an EMBL/GenBank/DDBJ whole genome shotgun (WGS) entry which is preliminary data.</text>
</comment>
<evidence type="ECO:0000256" key="1">
    <source>
        <dbReference type="SAM" id="MobiDB-lite"/>
    </source>
</evidence>
<gene>
    <name evidence="2" type="ORF">Pla52n_51890</name>
</gene>
<accession>A0A5C6AF67</accession>
<dbReference type="Proteomes" id="UP000320176">
    <property type="component" value="Unassembled WGS sequence"/>
</dbReference>
<keyword evidence="3" id="KW-1185">Reference proteome</keyword>
<dbReference type="EMBL" id="SJPN01000006">
    <property type="protein sequence ID" value="TWT98672.1"/>
    <property type="molecule type" value="Genomic_DNA"/>
</dbReference>
<protein>
    <submittedName>
        <fullName evidence="2">Uncharacterized protein</fullName>
    </submittedName>
</protein>
<evidence type="ECO:0000313" key="2">
    <source>
        <dbReference type="EMBL" id="TWT98672.1"/>
    </source>
</evidence>
<organism evidence="2 3">
    <name type="scientific">Stieleria varia</name>
    <dbReference type="NCBI Taxonomy" id="2528005"/>
    <lineage>
        <taxon>Bacteria</taxon>
        <taxon>Pseudomonadati</taxon>
        <taxon>Planctomycetota</taxon>
        <taxon>Planctomycetia</taxon>
        <taxon>Pirellulales</taxon>
        <taxon>Pirellulaceae</taxon>
        <taxon>Stieleria</taxon>
    </lineage>
</organism>
<reference evidence="2 3" key="1">
    <citation type="submission" date="2019-02" db="EMBL/GenBank/DDBJ databases">
        <title>Deep-cultivation of Planctomycetes and their phenomic and genomic characterization uncovers novel biology.</title>
        <authorList>
            <person name="Wiegand S."/>
            <person name="Jogler M."/>
            <person name="Boedeker C."/>
            <person name="Pinto D."/>
            <person name="Vollmers J."/>
            <person name="Rivas-Marin E."/>
            <person name="Kohn T."/>
            <person name="Peeters S.H."/>
            <person name="Heuer A."/>
            <person name="Rast P."/>
            <person name="Oberbeckmann S."/>
            <person name="Bunk B."/>
            <person name="Jeske O."/>
            <person name="Meyerdierks A."/>
            <person name="Storesund J.E."/>
            <person name="Kallscheuer N."/>
            <person name="Luecker S."/>
            <person name="Lage O.M."/>
            <person name="Pohl T."/>
            <person name="Merkel B.J."/>
            <person name="Hornburger P."/>
            <person name="Mueller R.-W."/>
            <person name="Bruemmer F."/>
            <person name="Labrenz M."/>
            <person name="Spormann A.M."/>
            <person name="Op Den Camp H."/>
            <person name="Overmann J."/>
            <person name="Amann R."/>
            <person name="Jetten M.S.M."/>
            <person name="Mascher T."/>
            <person name="Medema M.H."/>
            <person name="Devos D.P."/>
            <person name="Kaster A.-K."/>
            <person name="Ovreas L."/>
            <person name="Rohde M."/>
            <person name="Galperin M.Y."/>
            <person name="Jogler C."/>
        </authorList>
    </citation>
    <scope>NUCLEOTIDE SEQUENCE [LARGE SCALE GENOMIC DNA]</scope>
    <source>
        <strain evidence="2 3">Pla52n</strain>
    </source>
</reference>
<name>A0A5C6AF67_9BACT</name>